<dbReference type="PANTHER" id="PTHR11576:SF26">
    <property type="entry name" value="ZONA PELLUCIDA GLYCOPROTEIN 3D TANDEM DUPLICATE 2"/>
    <property type="match status" value="1"/>
</dbReference>
<dbReference type="SMART" id="SM00241">
    <property type="entry name" value="ZP"/>
    <property type="match status" value="1"/>
</dbReference>
<dbReference type="Gene3D" id="2.60.40.4100">
    <property type="entry name" value="Zona pellucida, ZP-C domain"/>
    <property type="match status" value="1"/>
</dbReference>
<name>A0AAY5E7V8_ELEEL</name>
<keyword evidence="1" id="KW-1015">Disulfide bond</keyword>
<evidence type="ECO:0000259" key="2">
    <source>
        <dbReference type="PROSITE" id="PS51034"/>
    </source>
</evidence>
<dbReference type="AlphaFoldDB" id="A0AAY5E7V8"/>
<dbReference type="GeneTree" id="ENSGT01030000234567"/>
<dbReference type="InterPro" id="IPR042235">
    <property type="entry name" value="ZP-C_dom"/>
</dbReference>
<dbReference type="FunFam" id="2.60.40.4100:FF:000002">
    <property type="entry name" value="Zona pellucida sperm-binding protein 3"/>
    <property type="match status" value="1"/>
</dbReference>
<dbReference type="GO" id="GO:0035803">
    <property type="term" value="P:egg coat formation"/>
    <property type="evidence" value="ECO:0007669"/>
    <property type="project" value="TreeGrafter"/>
</dbReference>
<dbReference type="Ensembl" id="ENSEEET00000054170.1">
    <property type="protein sequence ID" value="ENSEEEP00000052936.1"/>
    <property type="gene ID" value="ENSEEEG00000028582.1"/>
</dbReference>
<feature type="domain" description="ZP" evidence="2">
    <location>
        <begin position="1"/>
        <end position="359"/>
    </location>
</feature>
<reference evidence="3 4" key="1">
    <citation type="submission" date="2020-05" db="EMBL/GenBank/DDBJ databases">
        <title>Electrophorus electricus (electric eel) genome, fEleEle1, primary haplotype.</title>
        <authorList>
            <person name="Myers G."/>
            <person name="Meyer A."/>
            <person name="Fedrigo O."/>
            <person name="Formenti G."/>
            <person name="Rhie A."/>
            <person name="Tracey A."/>
            <person name="Sims Y."/>
            <person name="Jarvis E.D."/>
        </authorList>
    </citation>
    <scope>NUCLEOTIDE SEQUENCE [LARGE SCALE GENOMIC DNA]</scope>
</reference>
<dbReference type="PROSITE" id="PS51034">
    <property type="entry name" value="ZP_2"/>
    <property type="match status" value="1"/>
</dbReference>
<dbReference type="GO" id="GO:0032190">
    <property type="term" value="F:acrosin binding"/>
    <property type="evidence" value="ECO:0007669"/>
    <property type="project" value="TreeGrafter"/>
</dbReference>
<reference evidence="3" key="3">
    <citation type="submission" date="2025-09" db="UniProtKB">
        <authorList>
            <consortium name="Ensembl"/>
        </authorList>
    </citation>
    <scope>IDENTIFICATION</scope>
</reference>
<sequence>MFLASLKSVMGLGFPSACILMGLLSSSPCVKKSLNASSTRLLSPYFFSISEPTKRSIVLLTEYEKNKKYLDSPYLHLPVFQHSRLPLLNKDQFSPAGRPGHVQLSENIKKVLVPARLRTSIQSPVNRSPRVRVVCDSKEMRVKVPKFILGSGVPQYEVKLETCNISRSIINNKLVYSNTLHYTLVQSGLLNCVHPDINLSYYRFHYSYKIGFLPYIETQRLFKPMKTKGSITLTPSQWNRLSPSEGYTIGHPMYFEAKVPSVAEGERLFVHSCHVNMNSSLFSMPQVIIIDNYGCIIDSKNNSRSRFIESTKNVVRFSVEAFVFQGSLTKHLYMHCEMSVKSEIPTATSKFCTCNQNKNRWEELYGFNTVCSCCSSTCLYSAPIAFNKTISSESWSMTGEEDAGDGDTAIAWENRLSAVPEWQTNESHVFKEMFGLN</sequence>
<accession>A0AAY5E7V8</accession>
<proteinExistence type="predicted"/>
<evidence type="ECO:0000313" key="3">
    <source>
        <dbReference type="Ensembl" id="ENSEEEP00000052936.1"/>
    </source>
</evidence>
<dbReference type="GO" id="GO:0007339">
    <property type="term" value="P:binding of sperm to zona pellucida"/>
    <property type="evidence" value="ECO:0007669"/>
    <property type="project" value="TreeGrafter"/>
</dbReference>
<dbReference type="Proteomes" id="UP000314983">
    <property type="component" value="Chromosome 5"/>
</dbReference>
<gene>
    <name evidence="3" type="primary">zp3d.2</name>
</gene>
<evidence type="ECO:0000256" key="1">
    <source>
        <dbReference type="ARBA" id="ARBA00023157"/>
    </source>
</evidence>
<keyword evidence="4" id="KW-1185">Reference proteome</keyword>
<dbReference type="InterPro" id="IPR055355">
    <property type="entry name" value="ZP-C"/>
</dbReference>
<dbReference type="Pfam" id="PF00100">
    <property type="entry name" value="Zona_pellucida"/>
    <property type="match status" value="1"/>
</dbReference>
<evidence type="ECO:0000313" key="4">
    <source>
        <dbReference type="Proteomes" id="UP000314983"/>
    </source>
</evidence>
<reference evidence="3" key="2">
    <citation type="submission" date="2025-08" db="UniProtKB">
        <authorList>
            <consortium name="Ensembl"/>
        </authorList>
    </citation>
    <scope>IDENTIFICATION</scope>
</reference>
<dbReference type="InterPro" id="IPR001507">
    <property type="entry name" value="ZP_dom"/>
</dbReference>
<protein>
    <recommendedName>
        <fullName evidence="2">ZP domain-containing protein</fullName>
    </recommendedName>
</protein>
<dbReference type="GO" id="GO:2000344">
    <property type="term" value="P:positive regulation of acrosome reaction"/>
    <property type="evidence" value="ECO:0007669"/>
    <property type="project" value="TreeGrafter"/>
</dbReference>
<organism evidence="3 4">
    <name type="scientific">Electrophorus electricus</name>
    <name type="common">Electric eel</name>
    <name type="synonym">Gymnotus electricus</name>
    <dbReference type="NCBI Taxonomy" id="8005"/>
    <lineage>
        <taxon>Eukaryota</taxon>
        <taxon>Metazoa</taxon>
        <taxon>Chordata</taxon>
        <taxon>Craniata</taxon>
        <taxon>Vertebrata</taxon>
        <taxon>Euteleostomi</taxon>
        <taxon>Actinopterygii</taxon>
        <taxon>Neopterygii</taxon>
        <taxon>Teleostei</taxon>
        <taxon>Ostariophysi</taxon>
        <taxon>Gymnotiformes</taxon>
        <taxon>Gymnotoidei</taxon>
        <taxon>Gymnotidae</taxon>
        <taxon>Electrophorus</taxon>
    </lineage>
</organism>
<dbReference type="PANTHER" id="PTHR11576">
    <property type="entry name" value="ZONA PELLUCIDA SPERM-BINDING PROTEIN 3"/>
    <property type="match status" value="1"/>
</dbReference>
<dbReference type="GO" id="GO:0031012">
    <property type="term" value="C:extracellular matrix"/>
    <property type="evidence" value="ECO:0007669"/>
    <property type="project" value="TreeGrafter"/>
</dbReference>